<sequence length="425" mass="46066">MSIVDRSGSDGPVVRWRTLEWLGAGLCLFILSGAIFPLLLTGGATSVDDGSRSLLRILPLPVYAISAGLLLRHPKQLLAAVRRNLPMLLLIALPFLSVLWSVGPSVTLRRAIGLVGSMFLAYLLAIRFTPSQLLLLIVATLAPCMVLSVLLMGAVPHLGIMEDGAARGVFIHKNVLGWAAALSTVGAGIMLIDRSHGLRLFGLLALPASLACLLASKSMTGLLATTAAVGLIWFFLALGKSRGTSRLVLITVFLQFVALALLALGEFLVPLLEALGKDATLTGRVPLWHLVDAMISHKIVLGHGYAAFWTPGNGDAWRIWEAIGWQAPHSHNGYREVLLGLGLVGFLTLGVVLVRAFWQGAVLYCTRPWEGWLWLNVFVGMYLVMNLTEAIFLLQNDLFWTLFSAVILMIALRYPERTQMDPGHG</sequence>
<feature type="transmembrane region" description="Helical" evidence="5">
    <location>
        <begin position="246"/>
        <end position="265"/>
    </location>
</feature>
<evidence type="ECO:0000256" key="3">
    <source>
        <dbReference type="ARBA" id="ARBA00022989"/>
    </source>
</evidence>
<feature type="transmembrane region" description="Helical" evidence="5">
    <location>
        <begin position="133"/>
        <end position="155"/>
    </location>
</feature>
<keyword evidence="8" id="KW-1185">Reference proteome</keyword>
<evidence type="ECO:0000313" key="7">
    <source>
        <dbReference type="EMBL" id="MBB5222131.1"/>
    </source>
</evidence>
<dbReference type="EMBL" id="JACHFM010000002">
    <property type="protein sequence ID" value="MBB5222131.1"/>
    <property type="molecule type" value="Genomic_DNA"/>
</dbReference>
<comment type="caution">
    <text evidence="7">The sequence shown here is derived from an EMBL/GenBank/DDBJ whole genome shotgun (WGS) entry which is preliminary data.</text>
</comment>
<feature type="transmembrane region" description="Helical" evidence="5">
    <location>
        <begin position="175"/>
        <end position="192"/>
    </location>
</feature>
<dbReference type="AlphaFoldDB" id="A0A840SSF2"/>
<dbReference type="InterPro" id="IPR007016">
    <property type="entry name" value="O-antigen_ligase-rel_domated"/>
</dbReference>
<feature type="transmembrane region" description="Helical" evidence="5">
    <location>
        <begin position="53"/>
        <end position="72"/>
    </location>
</feature>
<organism evidence="7 8">
    <name type="scientific">Amaricoccus macauensis</name>
    <dbReference type="NCBI Taxonomy" id="57001"/>
    <lineage>
        <taxon>Bacteria</taxon>
        <taxon>Pseudomonadati</taxon>
        <taxon>Pseudomonadota</taxon>
        <taxon>Alphaproteobacteria</taxon>
        <taxon>Rhodobacterales</taxon>
        <taxon>Paracoccaceae</taxon>
        <taxon>Amaricoccus</taxon>
    </lineage>
</organism>
<feature type="transmembrane region" description="Helical" evidence="5">
    <location>
        <begin position="108"/>
        <end position="126"/>
    </location>
</feature>
<feature type="transmembrane region" description="Helical" evidence="5">
    <location>
        <begin position="84"/>
        <end position="102"/>
    </location>
</feature>
<evidence type="ECO:0000256" key="4">
    <source>
        <dbReference type="ARBA" id="ARBA00023136"/>
    </source>
</evidence>
<dbReference type="RefSeq" id="WP_184148547.1">
    <property type="nucleotide sequence ID" value="NZ_JACHFM010000002.1"/>
</dbReference>
<dbReference type="PANTHER" id="PTHR37422">
    <property type="entry name" value="TEICHURONIC ACID BIOSYNTHESIS PROTEIN TUAE"/>
    <property type="match status" value="1"/>
</dbReference>
<accession>A0A840SSF2</accession>
<feature type="transmembrane region" description="Helical" evidence="5">
    <location>
        <begin position="222"/>
        <end position="239"/>
    </location>
</feature>
<feature type="transmembrane region" description="Helical" evidence="5">
    <location>
        <begin position="398"/>
        <end position="415"/>
    </location>
</feature>
<keyword evidence="4 5" id="KW-0472">Membrane</keyword>
<protein>
    <submittedName>
        <fullName evidence="7">Exopolysaccharide production protein ExoQ</fullName>
    </submittedName>
</protein>
<feature type="transmembrane region" description="Helical" evidence="5">
    <location>
        <begin position="199"/>
        <end position="216"/>
    </location>
</feature>
<evidence type="ECO:0000256" key="5">
    <source>
        <dbReference type="SAM" id="Phobius"/>
    </source>
</evidence>
<name>A0A840SSF2_9RHOB</name>
<dbReference type="Pfam" id="PF04932">
    <property type="entry name" value="Wzy_C"/>
    <property type="match status" value="1"/>
</dbReference>
<dbReference type="PANTHER" id="PTHR37422:SF17">
    <property type="entry name" value="O-ANTIGEN LIGASE"/>
    <property type="match status" value="1"/>
</dbReference>
<dbReference type="InterPro" id="IPR051533">
    <property type="entry name" value="WaaL-like"/>
</dbReference>
<dbReference type="Proteomes" id="UP000549457">
    <property type="component" value="Unassembled WGS sequence"/>
</dbReference>
<feature type="domain" description="O-antigen ligase-related" evidence="6">
    <location>
        <begin position="208"/>
        <end position="348"/>
    </location>
</feature>
<keyword evidence="2 5" id="KW-0812">Transmembrane</keyword>
<comment type="subcellular location">
    <subcellularLocation>
        <location evidence="1">Membrane</location>
        <topology evidence="1">Multi-pass membrane protein</topology>
    </subcellularLocation>
</comment>
<evidence type="ECO:0000313" key="8">
    <source>
        <dbReference type="Proteomes" id="UP000549457"/>
    </source>
</evidence>
<proteinExistence type="predicted"/>
<dbReference type="GO" id="GO:0016020">
    <property type="term" value="C:membrane"/>
    <property type="evidence" value="ECO:0007669"/>
    <property type="project" value="UniProtKB-SubCell"/>
</dbReference>
<feature type="transmembrane region" description="Helical" evidence="5">
    <location>
        <begin position="337"/>
        <end position="358"/>
    </location>
</feature>
<feature type="transmembrane region" description="Helical" evidence="5">
    <location>
        <begin position="370"/>
        <end position="392"/>
    </location>
</feature>
<keyword evidence="3 5" id="KW-1133">Transmembrane helix</keyword>
<evidence type="ECO:0000259" key="6">
    <source>
        <dbReference type="Pfam" id="PF04932"/>
    </source>
</evidence>
<evidence type="ECO:0000256" key="1">
    <source>
        <dbReference type="ARBA" id="ARBA00004141"/>
    </source>
</evidence>
<evidence type="ECO:0000256" key="2">
    <source>
        <dbReference type="ARBA" id="ARBA00022692"/>
    </source>
</evidence>
<reference evidence="7 8" key="1">
    <citation type="submission" date="2020-08" db="EMBL/GenBank/DDBJ databases">
        <title>Genomic Encyclopedia of Type Strains, Phase IV (KMG-IV): sequencing the most valuable type-strain genomes for metagenomic binning, comparative biology and taxonomic classification.</title>
        <authorList>
            <person name="Goeker M."/>
        </authorList>
    </citation>
    <scope>NUCLEOTIDE SEQUENCE [LARGE SCALE GENOMIC DNA]</scope>
    <source>
        <strain evidence="7 8">DSM 101730</strain>
    </source>
</reference>
<gene>
    <name evidence="7" type="ORF">HNP73_002067</name>
</gene>
<feature type="transmembrane region" description="Helical" evidence="5">
    <location>
        <begin position="21"/>
        <end position="41"/>
    </location>
</feature>